<dbReference type="AlphaFoldDB" id="A0A8C9S9Q8"/>
<dbReference type="GO" id="GO:0005886">
    <property type="term" value="C:plasma membrane"/>
    <property type="evidence" value="ECO:0007669"/>
    <property type="project" value="UniProtKB-SubCell"/>
</dbReference>
<feature type="transmembrane region" description="Helical" evidence="14">
    <location>
        <begin position="238"/>
        <end position="261"/>
    </location>
</feature>
<keyword evidence="10 13" id="KW-0675">Receptor</keyword>
<evidence type="ECO:0000259" key="15">
    <source>
        <dbReference type="PROSITE" id="PS50262"/>
    </source>
</evidence>
<keyword evidence="4 13" id="KW-0812">Transmembrane</keyword>
<dbReference type="Pfam" id="PF13853">
    <property type="entry name" value="7tm_4"/>
    <property type="match status" value="1"/>
</dbReference>
<evidence type="ECO:0000256" key="5">
    <source>
        <dbReference type="ARBA" id="ARBA00022725"/>
    </source>
</evidence>
<feature type="transmembrane region" description="Helical" evidence="14">
    <location>
        <begin position="273"/>
        <end position="292"/>
    </location>
</feature>
<keyword evidence="5 14" id="KW-0552">Olfaction</keyword>
<feature type="transmembrane region" description="Helical" evidence="14">
    <location>
        <begin position="24"/>
        <end position="47"/>
    </location>
</feature>
<dbReference type="InterPro" id="IPR052921">
    <property type="entry name" value="GPCR1_Superfamily_Member"/>
</dbReference>
<reference evidence="16 17" key="1">
    <citation type="submission" date="2019-04" db="EMBL/GenBank/DDBJ databases">
        <authorList>
            <consortium name="Wellcome Sanger Institute Data Sharing"/>
        </authorList>
    </citation>
    <scope>NUCLEOTIDE SEQUENCE [LARGE SCALE GENOMIC DNA]</scope>
</reference>
<evidence type="ECO:0000256" key="9">
    <source>
        <dbReference type="ARBA" id="ARBA00023157"/>
    </source>
</evidence>
<keyword evidence="17" id="KW-1185">Reference proteome</keyword>
<feature type="transmembrane region" description="Helical" evidence="14">
    <location>
        <begin position="98"/>
        <end position="120"/>
    </location>
</feature>
<dbReference type="GeneTree" id="ENSGT00940000165062"/>
<evidence type="ECO:0000256" key="8">
    <source>
        <dbReference type="ARBA" id="ARBA00023136"/>
    </source>
</evidence>
<sequence>MLSNTSEVSLILIMKPLDIPTSSIYPSFFLGMLAYCLILVFNLTILLTIVLNKQLHKPMYLLLMNLSINDMTGATAFYPQLISSILSQDRSISKPACILQAVMVHMYGGGSLLTLTAMAYDRYVAICSPLRYNAIMSPGHLARIIATVWFVDMTVMGVLFSLLGRFPFCHSILPDIVCTNSALTKLMCEDTTVNNYYGIFLTIFLQSIALITVIFTYKQILLCCLRNRQSDTKKKAAWTCATHLAVFVLFELTTLFTVISYRFSAVSPVLQRAIGISAIVFPPLLNPLIYGLNTKEIRTKVIHFFNKTAFSFFKQCSLRRKIFHK</sequence>
<dbReference type="OrthoDB" id="10254436at2759"/>
<dbReference type="Ensembl" id="ENSSFOT00015035879.2">
    <property type="protein sequence ID" value="ENSSFOP00015035492.2"/>
    <property type="gene ID" value="ENSSFOG00015022619.2"/>
</dbReference>
<gene>
    <name evidence="16" type="primary">LOC108921183</name>
</gene>
<feature type="transmembrane region" description="Helical" evidence="14">
    <location>
        <begin position="141"/>
        <end position="163"/>
    </location>
</feature>
<keyword evidence="12 13" id="KW-0807">Transducer</keyword>
<keyword evidence="8 14" id="KW-0472">Membrane</keyword>
<evidence type="ECO:0000256" key="13">
    <source>
        <dbReference type="RuleBase" id="RU000688"/>
    </source>
</evidence>
<dbReference type="GO" id="GO:0004984">
    <property type="term" value="F:olfactory receptor activity"/>
    <property type="evidence" value="ECO:0007669"/>
    <property type="project" value="InterPro"/>
</dbReference>
<dbReference type="PROSITE" id="PS00237">
    <property type="entry name" value="G_PROTEIN_RECEP_F1_1"/>
    <property type="match status" value="1"/>
</dbReference>
<dbReference type="InterPro" id="IPR000725">
    <property type="entry name" value="Olfact_rcpt"/>
</dbReference>
<keyword evidence="9" id="KW-1015">Disulfide bond</keyword>
<dbReference type="PRINTS" id="PR00245">
    <property type="entry name" value="OLFACTORYR"/>
</dbReference>
<dbReference type="RefSeq" id="XP_018586050.1">
    <property type="nucleotide sequence ID" value="XM_018730534.2"/>
</dbReference>
<dbReference type="GeneID" id="108921183"/>
<accession>A0A8C9S9Q8</accession>
<keyword evidence="3 14" id="KW-0716">Sensory transduction</keyword>
<dbReference type="InterPro" id="IPR017452">
    <property type="entry name" value="GPCR_Rhodpsn_7TM"/>
</dbReference>
<feature type="transmembrane region" description="Helical" evidence="14">
    <location>
        <begin position="59"/>
        <end position="78"/>
    </location>
</feature>
<keyword evidence="2 14" id="KW-1003">Cell membrane</keyword>
<organism evidence="16 17">
    <name type="scientific">Scleropages formosus</name>
    <name type="common">Asian bonytongue</name>
    <name type="synonym">Osteoglossum formosum</name>
    <dbReference type="NCBI Taxonomy" id="113540"/>
    <lineage>
        <taxon>Eukaryota</taxon>
        <taxon>Metazoa</taxon>
        <taxon>Chordata</taxon>
        <taxon>Craniata</taxon>
        <taxon>Vertebrata</taxon>
        <taxon>Euteleostomi</taxon>
        <taxon>Actinopterygii</taxon>
        <taxon>Neopterygii</taxon>
        <taxon>Teleostei</taxon>
        <taxon>Osteoglossocephala</taxon>
        <taxon>Osteoglossomorpha</taxon>
        <taxon>Osteoglossiformes</taxon>
        <taxon>Osteoglossidae</taxon>
        <taxon>Scleropages</taxon>
    </lineage>
</organism>
<keyword evidence="7 13" id="KW-0297">G-protein coupled receptor</keyword>
<protein>
    <recommendedName>
        <fullName evidence="14">Olfactory receptor</fullName>
    </recommendedName>
</protein>
<dbReference type="KEGG" id="sfm:108921183"/>
<keyword evidence="6 14" id="KW-1133">Transmembrane helix</keyword>
<dbReference type="GO" id="GO:0004930">
    <property type="term" value="F:G protein-coupled receptor activity"/>
    <property type="evidence" value="ECO:0007669"/>
    <property type="project" value="UniProtKB-KW"/>
</dbReference>
<reference evidence="16" key="2">
    <citation type="submission" date="2025-08" db="UniProtKB">
        <authorList>
            <consortium name="Ensembl"/>
        </authorList>
    </citation>
    <scope>IDENTIFICATION</scope>
</reference>
<proteinExistence type="inferred from homology"/>
<feature type="transmembrane region" description="Helical" evidence="14">
    <location>
        <begin position="196"/>
        <end position="217"/>
    </location>
</feature>
<dbReference type="InterPro" id="IPR000276">
    <property type="entry name" value="GPCR_Rhodpsn"/>
</dbReference>
<dbReference type="GO" id="GO:0005549">
    <property type="term" value="F:odorant binding"/>
    <property type="evidence" value="ECO:0007669"/>
    <property type="project" value="TreeGrafter"/>
</dbReference>
<evidence type="ECO:0000256" key="2">
    <source>
        <dbReference type="ARBA" id="ARBA00022475"/>
    </source>
</evidence>
<evidence type="ECO:0000256" key="11">
    <source>
        <dbReference type="ARBA" id="ARBA00023180"/>
    </source>
</evidence>
<dbReference type="PROSITE" id="PS50262">
    <property type="entry name" value="G_PROTEIN_RECEP_F1_2"/>
    <property type="match status" value="1"/>
</dbReference>
<feature type="domain" description="G-protein coupled receptors family 1 profile" evidence="15">
    <location>
        <begin position="41"/>
        <end position="290"/>
    </location>
</feature>
<dbReference type="FunFam" id="1.20.1070.10:FF:000024">
    <property type="entry name" value="Olfactory receptor"/>
    <property type="match status" value="1"/>
</dbReference>
<comment type="subcellular location">
    <subcellularLocation>
        <location evidence="1 14">Cell membrane</location>
        <topology evidence="1 14">Multi-pass membrane protein</topology>
    </subcellularLocation>
</comment>
<evidence type="ECO:0000313" key="17">
    <source>
        <dbReference type="Proteomes" id="UP000694397"/>
    </source>
</evidence>
<evidence type="ECO:0000313" key="16">
    <source>
        <dbReference type="Ensembl" id="ENSSFOP00015035492.2"/>
    </source>
</evidence>
<dbReference type="PANTHER" id="PTHR26451:SF854">
    <property type="entry name" value="ODORANT RECEPTOR-RELATED"/>
    <property type="match status" value="1"/>
</dbReference>
<evidence type="ECO:0000256" key="1">
    <source>
        <dbReference type="ARBA" id="ARBA00004651"/>
    </source>
</evidence>
<comment type="similarity">
    <text evidence="13">Belongs to the G-protein coupled receptor 1 family.</text>
</comment>
<dbReference type="SUPFAM" id="SSF81321">
    <property type="entry name" value="Family A G protein-coupled receptor-like"/>
    <property type="match status" value="1"/>
</dbReference>
<evidence type="ECO:0000256" key="10">
    <source>
        <dbReference type="ARBA" id="ARBA00023170"/>
    </source>
</evidence>
<evidence type="ECO:0000256" key="6">
    <source>
        <dbReference type="ARBA" id="ARBA00022989"/>
    </source>
</evidence>
<evidence type="ECO:0000256" key="4">
    <source>
        <dbReference type="ARBA" id="ARBA00022692"/>
    </source>
</evidence>
<reference evidence="16" key="3">
    <citation type="submission" date="2025-09" db="UniProtKB">
        <authorList>
            <consortium name="Ensembl"/>
        </authorList>
    </citation>
    <scope>IDENTIFICATION</scope>
</reference>
<evidence type="ECO:0000256" key="14">
    <source>
        <dbReference type="RuleBase" id="RU363047"/>
    </source>
</evidence>
<name>A0A8C9S9Q8_SCLFO</name>
<dbReference type="Gene3D" id="1.20.1070.10">
    <property type="entry name" value="Rhodopsin 7-helix transmembrane proteins"/>
    <property type="match status" value="1"/>
</dbReference>
<dbReference type="PANTHER" id="PTHR26451">
    <property type="entry name" value="G_PROTEIN_RECEP_F1_2 DOMAIN-CONTAINING PROTEIN"/>
    <property type="match status" value="1"/>
</dbReference>
<dbReference type="PRINTS" id="PR00237">
    <property type="entry name" value="GPCRRHODOPSN"/>
</dbReference>
<keyword evidence="11" id="KW-0325">Glycoprotein</keyword>
<evidence type="ECO:0000256" key="7">
    <source>
        <dbReference type="ARBA" id="ARBA00023040"/>
    </source>
</evidence>
<evidence type="ECO:0000256" key="3">
    <source>
        <dbReference type="ARBA" id="ARBA00022606"/>
    </source>
</evidence>
<evidence type="ECO:0000256" key="12">
    <source>
        <dbReference type="ARBA" id="ARBA00023224"/>
    </source>
</evidence>
<dbReference type="Proteomes" id="UP000694397">
    <property type="component" value="Chromosome 4"/>
</dbReference>